<organism evidence="1 2">
    <name type="scientific">Naganishia friedmannii</name>
    <dbReference type="NCBI Taxonomy" id="89922"/>
    <lineage>
        <taxon>Eukaryota</taxon>
        <taxon>Fungi</taxon>
        <taxon>Dikarya</taxon>
        <taxon>Basidiomycota</taxon>
        <taxon>Agaricomycotina</taxon>
        <taxon>Tremellomycetes</taxon>
        <taxon>Filobasidiales</taxon>
        <taxon>Filobasidiaceae</taxon>
        <taxon>Naganishia</taxon>
    </lineage>
</organism>
<comment type="caution">
    <text evidence="1">The sequence shown here is derived from an EMBL/GenBank/DDBJ whole genome shotgun (WGS) entry which is preliminary data.</text>
</comment>
<keyword evidence="2" id="KW-1185">Reference proteome</keyword>
<name>A0ACC2WD20_9TREE</name>
<evidence type="ECO:0000313" key="2">
    <source>
        <dbReference type="Proteomes" id="UP001227268"/>
    </source>
</evidence>
<sequence length="1051" mass="116232">MAVPLTSRSSDRRSRSVRNRILVESDEVNILIFAYLVESGHVASASAFRSEAHLDTSPFFDTLRPDVVNIGSASRILGDNALRSRDNAGTETPVPSSSRKRTTSGKDLQEIRAAAKAAVHNSGSSTPALSGKDKDTMEDQSEDGTREGNNAGLQKFLPRDELIAYLQRGLLWQEAVHHANEEVLQNCVAEFRLLEPHTCSARPARKLLRTLPYSTSRNSQLLSKGPADSKVEQAMELQSQKAMEELPVFSALRDMHMQEQVPQRLPPREIPLPMALPAPQPKLRKDLPSRSSLPTEDIAMPYVARKKQSGSETKTKSFVDKAEKSHTSDDKLNKVAQSKMPSIENETTKMPACREADSRDQRSRTTMDSSARKPTFSTTRSDEDPAENITSRVPRDSEDLVSKRPPKLVRETLNRKDNEPKDSTRSKEKQSAKKDHGRYSDSDEEEGPVIKRRKIMGGGATADSGDYELSAKKAHVDKEGPRIDKDRTDDGKIGGRALEKKQKLAAEDRRSRQGTPSSEKSRSGSTILKEKRPKLDQMLSFKEKSTEHERKSSEDRPRKNSQASSSTKVAQDTIEDVKPRPKADKKKKAAEGKSKAGGKSEINPLVPTASDGALIWKWKGVHKRVIKVAWSPNLNKLAACSFDGHCGIFDFEEANESDSGKLKALAKTPDKCSHRGIESLKPVTDVEWNPEGTLLGTICDDGVARTFTPDGSLNSILTRHAGPIRHLAFNQGPNRDEGILVTAGSDGQICTWNLDNGNVKWMLNYHVPNQAYFVNFMDGQIFATCSEDTTIGLCSTKSSNPLMILKGHTDRVLMVKFSPPPKSDSDKQRRLLASASEDKTIRVWDVEGLVERGAQLFASMGGSYNERLAAAKGLDTTSRSSSAPGKPAADRDGPSAEEGSDIPTQIMKLEGHEWDVTIVQWDPQGIRKDGKRLLLSASQCNDSEVDEDAYKAGHLIKMYDVNAKSASNRCLYTLNWHEATINGLEFSPDGSKFASVSDDRTMVIWDTLTGKELKRYETDTQLNDVCWRYDGKQLAIAAEDSTIRTFYIGDI</sequence>
<reference evidence="1" key="1">
    <citation type="submission" date="2023-04" db="EMBL/GenBank/DDBJ databases">
        <title>Draft Genome sequencing of Naganishia species isolated from polar environments using Oxford Nanopore Technology.</title>
        <authorList>
            <person name="Leo P."/>
            <person name="Venkateswaran K."/>
        </authorList>
    </citation>
    <scope>NUCLEOTIDE SEQUENCE</scope>
    <source>
        <strain evidence="1">MNA-CCFEE 5423</strain>
    </source>
</reference>
<proteinExistence type="predicted"/>
<dbReference type="Proteomes" id="UP001227268">
    <property type="component" value="Unassembled WGS sequence"/>
</dbReference>
<accession>A0ACC2WD20</accession>
<protein>
    <submittedName>
        <fullName evidence="1">Uncharacterized protein</fullName>
    </submittedName>
</protein>
<dbReference type="EMBL" id="JASBWT010000001">
    <property type="protein sequence ID" value="KAJ9108761.1"/>
    <property type="molecule type" value="Genomic_DNA"/>
</dbReference>
<evidence type="ECO:0000313" key="1">
    <source>
        <dbReference type="EMBL" id="KAJ9108761.1"/>
    </source>
</evidence>
<gene>
    <name evidence="1" type="ORF">QFC21_000081</name>
</gene>